<reference evidence="4 7" key="3">
    <citation type="submission" date="2019-09" db="EMBL/GenBank/DDBJ databases">
        <title>The hologenome of the rock-dwelling lichen Lasallia pustulata.</title>
        <authorList>
            <person name="Greshake Tzovaras B."/>
            <person name="Segers F."/>
            <person name="Bicker A."/>
            <person name="Dal Grande F."/>
            <person name="Otte J."/>
            <person name="Hankeln T."/>
            <person name="Schmitt I."/>
            <person name="Ebersberger I."/>
        </authorList>
    </citation>
    <scope>NUCLEOTIDE SEQUENCE [LARGE SCALE GENOMIC DNA]</scope>
    <source>
        <strain evidence="4">A1-1</strain>
    </source>
</reference>
<dbReference type="CDD" id="cd12087">
    <property type="entry name" value="TM_EGFR-like"/>
    <property type="match status" value="1"/>
</dbReference>
<dbReference type="EMBL" id="FWEW01002588">
    <property type="protein sequence ID" value="SLM38571.1"/>
    <property type="molecule type" value="Genomic_DNA"/>
</dbReference>
<evidence type="ECO:0000313" key="6">
    <source>
        <dbReference type="Proteomes" id="UP000192927"/>
    </source>
</evidence>
<feature type="region of interest" description="Disordered" evidence="1">
    <location>
        <begin position="223"/>
        <end position="257"/>
    </location>
</feature>
<evidence type="ECO:0000313" key="4">
    <source>
        <dbReference type="EMBL" id="KAA6412155.1"/>
    </source>
</evidence>
<feature type="chain" id="PRO_5044566985" description="Mid2 domain-containing protein" evidence="3">
    <location>
        <begin position="24"/>
        <end position="356"/>
    </location>
</feature>
<dbReference type="AlphaFoldDB" id="A0A1W5D6B2"/>
<evidence type="ECO:0008006" key="8">
    <source>
        <dbReference type="Google" id="ProtNLM"/>
    </source>
</evidence>
<evidence type="ECO:0000313" key="7">
    <source>
        <dbReference type="Proteomes" id="UP000324767"/>
    </source>
</evidence>
<reference evidence="6" key="2">
    <citation type="submission" date="2017-03" db="EMBL/GenBank/DDBJ databases">
        <authorList>
            <person name="Sharma R."/>
            <person name="Thines M."/>
        </authorList>
    </citation>
    <scope>NUCLEOTIDE SEQUENCE [LARGE SCALE GENOMIC DNA]</scope>
</reference>
<evidence type="ECO:0000256" key="3">
    <source>
        <dbReference type="SAM" id="SignalP"/>
    </source>
</evidence>
<proteinExistence type="predicted"/>
<dbReference type="OrthoDB" id="5215637at2759"/>
<dbReference type="Proteomes" id="UP000192927">
    <property type="component" value="Unassembled WGS sequence"/>
</dbReference>
<feature type="signal peptide" evidence="3">
    <location>
        <begin position="1"/>
        <end position="23"/>
    </location>
</feature>
<evidence type="ECO:0000313" key="5">
    <source>
        <dbReference type="EMBL" id="SLM38571.1"/>
    </source>
</evidence>
<dbReference type="PROSITE" id="PS51257">
    <property type="entry name" value="PROKAR_LIPOPROTEIN"/>
    <property type="match status" value="1"/>
</dbReference>
<protein>
    <recommendedName>
        <fullName evidence="8">Mid2 domain-containing protein</fullName>
    </recommendedName>
</protein>
<feature type="region of interest" description="Disordered" evidence="1">
    <location>
        <begin position="291"/>
        <end position="356"/>
    </location>
</feature>
<evidence type="ECO:0000256" key="2">
    <source>
        <dbReference type="SAM" id="Phobius"/>
    </source>
</evidence>
<sequence length="356" mass="36923">MSKAIFNFYLWQAAFFTISAATACYYPDGSRVADPAYQPCNPAPGAQSMCCGTNHTQPTLDDTCLPNGLCQTLGATADNMFWRESCTDPTWDSPSCLKGFCVSGVGVSGNIGLTLCSDGTWCCGSTSTTCCTDKQGISLAATVGGATSISVSSSITAISVSSTITATSMTSAPPTITSVTTPPSDSNATIHLPSPTSISSLKAILTPASTLTTPPATTLITATSTEPTESTLTTSTTPSTGALSLSTTPLPTPTPSHGLTSQAKIGIGVGVPLGFIAAVGLIICLRLRRREHSPSSAPRSRRPKAPRPRFSALGVYEDEGRGQSIEENGSSFRPSIDERSARRMSGREEMRGGELK</sequence>
<keyword evidence="3" id="KW-0732">Signal</keyword>
<keyword evidence="2" id="KW-0472">Membrane</keyword>
<gene>
    <name evidence="4" type="ORF">FRX48_04306</name>
</gene>
<feature type="compositionally biased region" description="Basic and acidic residues" evidence="1">
    <location>
        <begin position="335"/>
        <end position="356"/>
    </location>
</feature>
<feature type="transmembrane region" description="Helical" evidence="2">
    <location>
        <begin position="265"/>
        <end position="285"/>
    </location>
</feature>
<evidence type="ECO:0000256" key="1">
    <source>
        <dbReference type="SAM" id="MobiDB-lite"/>
    </source>
</evidence>
<reference evidence="5" key="1">
    <citation type="submission" date="2017-03" db="EMBL/GenBank/DDBJ databases">
        <authorList>
            <person name="Afonso C.L."/>
            <person name="Miller P.J."/>
            <person name="Scott M.A."/>
            <person name="Spackman E."/>
            <person name="Goraichik I."/>
            <person name="Dimitrov K.M."/>
            <person name="Suarez D.L."/>
            <person name="Swayne D.E."/>
        </authorList>
    </citation>
    <scope>NUCLEOTIDE SEQUENCE [LARGE SCALE GENOMIC DNA]</scope>
</reference>
<name>A0A1W5D6B2_9LECA</name>
<organism evidence="5 6">
    <name type="scientific">Lasallia pustulata</name>
    <dbReference type="NCBI Taxonomy" id="136370"/>
    <lineage>
        <taxon>Eukaryota</taxon>
        <taxon>Fungi</taxon>
        <taxon>Dikarya</taxon>
        <taxon>Ascomycota</taxon>
        <taxon>Pezizomycotina</taxon>
        <taxon>Lecanoromycetes</taxon>
        <taxon>OSLEUM clade</taxon>
        <taxon>Umbilicariomycetidae</taxon>
        <taxon>Umbilicariales</taxon>
        <taxon>Umbilicariaceae</taxon>
        <taxon>Lasallia</taxon>
    </lineage>
</organism>
<dbReference type="Proteomes" id="UP000324767">
    <property type="component" value="Unassembled WGS sequence"/>
</dbReference>
<accession>A0A1W5D6B2</accession>
<keyword evidence="6" id="KW-1185">Reference proteome</keyword>
<dbReference type="EMBL" id="VXIT01000006">
    <property type="protein sequence ID" value="KAA6412155.1"/>
    <property type="molecule type" value="Genomic_DNA"/>
</dbReference>
<keyword evidence="2" id="KW-1133">Transmembrane helix</keyword>
<keyword evidence="2" id="KW-0812">Transmembrane</keyword>